<reference evidence="1" key="1">
    <citation type="journal article" date="2020" name="mSystems">
        <title>Genome- and Community-Level Interaction Insights into Carbon Utilization and Element Cycling Functions of Hydrothermarchaeota in Hydrothermal Sediment.</title>
        <authorList>
            <person name="Zhou Z."/>
            <person name="Liu Y."/>
            <person name="Xu W."/>
            <person name="Pan J."/>
            <person name="Luo Z.H."/>
            <person name="Li M."/>
        </authorList>
    </citation>
    <scope>NUCLEOTIDE SEQUENCE [LARGE SCALE GENOMIC DNA]</scope>
    <source>
        <strain evidence="1">HyVt-527</strain>
    </source>
</reference>
<dbReference type="GO" id="GO:0008745">
    <property type="term" value="F:N-acetylmuramoyl-L-alanine amidase activity"/>
    <property type="evidence" value="ECO:0007669"/>
    <property type="project" value="InterPro"/>
</dbReference>
<protein>
    <submittedName>
        <fullName evidence="1">Uncharacterized protein</fullName>
    </submittedName>
</protein>
<dbReference type="GO" id="GO:0009253">
    <property type="term" value="P:peptidoglycan catabolic process"/>
    <property type="evidence" value="ECO:0007669"/>
    <property type="project" value="InterPro"/>
</dbReference>
<accession>A0A7V5PMP9</accession>
<name>A0A7V5PMP9_CALAY</name>
<feature type="non-terminal residue" evidence="1">
    <location>
        <position position="273"/>
    </location>
</feature>
<organism evidence="1">
    <name type="scientific">Caldithrix abyssi</name>
    <dbReference type="NCBI Taxonomy" id="187145"/>
    <lineage>
        <taxon>Bacteria</taxon>
        <taxon>Pseudomonadati</taxon>
        <taxon>Calditrichota</taxon>
        <taxon>Calditrichia</taxon>
        <taxon>Calditrichales</taxon>
        <taxon>Calditrichaceae</taxon>
        <taxon>Caldithrix</taxon>
    </lineage>
</organism>
<gene>
    <name evidence="1" type="ORF">ENJ89_01840</name>
</gene>
<evidence type="ECO:0000313" key="1">
    <source>
        <dbReference type="EMBL" id="HHJ51911.1"/>
    </source>
</evidence>
<dbReference type="AlphaFoldDB" id="A0A7V5PMP9"/>
<dbReference type="Proteomes" id="UP000886124">
    <property type="component" value="Unassembled WGS sequence"/>
</dbReference>
<comment type="caution">
    <text evidence="1">The sequence shown here is derived from an EMBL/GenBank/DDBJ whole genome shotgun (WGS) entry which is preliminary data.</text>
</comment>
<dbReference type="Gene3D" id="3.40.80.10">
    <property type="entry name" value="Peptidoglycan recognition protein-like"/>
    <property type="match status" value="1"/>
</dbReference>
<dbReference type="SUPFAM" id="SSF55846">
    <property type="entry name" value="N-acetylmuramoyl-L-alanine amidase-like"/>
    <property type="match status" value="1"/>
</dbReference>
<sequence>MAELETYLGVLAKFLAASLIVERSLEYLDKILSFLGLSIGRPGVLQRLLGLPVSGIPEEKRVIRKRVIMQTFGILAGIGICYSGKLGIFTNLGIVVKAQPPVWDFILSGILISGGSEPIHQLMNFLTERKEQLKTERLKWEATQSHGSEAGAFTVFPRIGIAYAGGLFSSEKDLVPRQTNPKFIVLHHSKTKANLLFEEFVSEFAQKQANSRKRASEPLYHSVITYEGEIHHYCPWNAIGVQTARGARLRKNALDLCFIGDFDIPPEKKDNQR</sequence>
<dbReference type="InterPro" id="IPR036505">
    <property type="entry name" value="Amidase/PGRP_sf"/>
</dbReference>
<dbReference type="EMBL" id="DROD01000135">
    <property type="protein sequence ID" value="HHJ51911.1"/>
    <property type="molecule type" value="Genomic_DNA"/>
</dbReference>
<proteinExistence type="predicted"/>